<dbReference type="OrthoDB" id="238316at2759"/>
<dbReference type="AlphaFoldDB" id="A0A401QGN3"/>
<evidence type="ECO:0000313" key="2">
    <source>
        <dbReference type="EMBL" id="GCB84535.1"/>
    </source>
</evidence>
<proteinExistence type="predicted"/>
<feature type="domain" description="PheRS DNA binding" evidence="1">
    <location>
        <begin position="5"/>
        <end position="47"/>
    </location>
</feature>
<comment type="caution">
    <text evidence="2">The sequence shown here is derived from an EMBL/GenBank/DDBJ whole genome shotgun (WGS) entry which is preliminary data.</text>
</comment>
<dbReference type="InterPro" id="IPR040724">
    <property type="entry name" value="PheRS_DBD1"/>
</dbReference>
<gene>
    <name evidence="2" type="ORF">scyTo_0025201</name>
</gene>
<feature type="non-terminal residue" evidence="2">
    <location>
        <position position="47"/>
    </location>
</feature>
<evidence type="ECO:0000313" key="3">
    <source>
        <dbReference type="Proteomes" id="UP000288216"/>
    </source>
</evidence>
<protein>
    <recommendedName>
        <fullName evidence="1">PheRS DNA binding domain-containing protein</fullName>
    </recommendedName>
</protein>
<reference evidence="2 3" key="1">
    <citation type="journal article" date="2018" name="Nat. Ecol. Evol.">
        <title>Shark genomes provide insights into elasmobranch evolution and the origin of vertebrates.</title>
        <authorList>
            <person name="Hara Y"/>
            <person name="Yamaguchi K"/>
            <person name="Onimaru K"/>
            <person name="Kadota M"/>
            <person name="Koyanagi M"/>
            <person name="Keeley SD"/>
            <person name="Tatsumi K"/>
            <person name="Tanaka K"/>
            <person name="Motone F"/>
            <person name="Kageyama Y"/>
            <person name="Nozu R"/>
            <person name="Adachi N"/>
            <person name="Nishimura O"/>
            <person name="Nakagawa R"/>
            <person name="Tanegashima C"/>
            <person name="Kiyatake I"/>
            <person name="Matsumoto R"/>
            <person name="Murakumo K"/>
            <person name="Nishida K"/>
            <person name="Terakita A"/>
            <person name="Kuratani S"/>
            <person name="Sato K"/>
            <person name="Hyodo S Kuraku.S."/>
        </authorList>
    </citation>
    <scope>NUCLEOTIDE SEQUENCE [LARGE SCALE GENOMIC DNA]</scope>
</reference>
<evidence type="ECO:0000259" key="1">
    <source>
        <dbReference type="Pfam" id="PF18552"/>
    </source>
</evidence>
<keyword evidence="3" id="KW-1185">Reference proteome</keyword>
<name>A0A401QGN3_SCYTO</name>
<dbReference type="Gene3D" id="3.30.1370.240">
    <property type="match status" value="1"/>
</dbReference>
<dbReference type="Proteomes" id="UP000288216">
    <property type="component" value="Unassembled WGS sequence"/>
</dbReference>
<organism evidence="2 3">
    <name type="scientific">Scyliorhinus torazame</name>
    <name type="common">Cloudy catshark</name>
    <name type="synonym">Catulus torazame</name>
    <dbReference type="NCBI Taxonomy" id="75743"/>
    <lineage>
        <taxon>Eukaryota</taxon>
        <taxon>Metazoa</taxon>
        <taxon>Chordata</taxon>
        <taxon>Craniata</taxon>
        <taxon>Vertebrata</taxon>
        <taxon>Chondrichthyes</taxon>
        <taxon>Elasmobranchii</taxon>
        <taxon>Galeomorphii</taxon>
        <taxon>Galeoidea</taxon>
        <taxon>Carcharhiniformes</taxon>
        <taxon>Scyliorhinidae</taxon>
        <taxon>Scyliorhinus</taxon>
    </lineage>
</organism>
<sequence>MAAERELLLRLQEADGGGLDSGQLAARLGLDHQLLVGAVKSLQTLGD</sequence>
<dbReference type="EMBL" id="BFAA01075815">
    <property type="protein sequence ID" value="GCB84535.1"/>
    <property type="molecule type" value="Genomic_DNA"/>
</dbReference>
<dbReference type="Pfam" id="PF18552">
    <property type="entry name" value="PheRS_DBD1"/>
    <property type="match status" value="1"/>
</dbReference>
<accession>A0A401QGN3</accession>
<dbReference type="STRING" id="75743.A0A401QGN3"/>